<dbReference type="PATRIC" id="fig|445710.3.peg.940"/>
<organism evidence="2 3">
    <name type="scientific">Dyella thiooxydans</name>
    <dbReference type="NCBI Taxonomy" id="445710"/>
    <lineage>
        <taxon>Bacteria</taxon>
        <taxon>Pseudomonadati</taxon>
        <taxon>Pseudomonadota</taxon>
        <taxon>Gammaproteobacteria</taxon>
        <taxon>Lysobacterales</taxon>
        <taxon>Rhodanobacteraceae</taxon>
        <taxon>Dyella</taxon>
    </lineage>
</organism>
<accession>A0A160MZI4</accession>
<evidence type="ECO:0000313" key="3">
    <source>
        <dbReference type="Proteomes" id="UP000077255"/>
    </source>
</evidence>
<keyword evidence="1" id="KW-0812">Transmembrane</keyword>
<gene>
    <name evidence="2" type="ORF">ATSB10_09430</name>
</gene>
<feature type="transmembrane region" description="Helical" evidence="1">
    <location>
        <begin position="12"/>
        <end position="34"/>
    </location>
</feature>
<keyword evidence="3" id="KW-1185">Reference proteome</keyword>
<evidence type="ECO:0000313" key="2">
    <source>
        <dbReference type="EMBL" id="AND68397.1"/>
    </source>
</evidence>
<dbReference type="InterPro" id="IPR017581">
    <property type="entry name" value="AtpR-like"/>
</dbReference>
<keyword evidence="1" id="KW-0472">Membrane</keyword>
<sequence length="106" mass="10574">MILSLASLPFAPAIGIGLLGGGLVGLLHFVGLRYTVRLLATGRTGLALASQGLRVLASALLLAALFHFGVSALLAGFVGFLVARQALLRDGAAGGNPPSPTGEPDA</sequence>
<dbReference type="AlphaFoldDB" id="A0A160MZI4"/>
<evidence type="ECO:0000256" key="1">
    <source>
        <dbReference type="SAM" id="Phobius"/>
    </source>
</evidence>
<dbReference type="RefSeq" id="WP_063670870.1">
    <property type="nucleotide sequence ID" value="NZ_CP014841.1"/>
</dbReference>
<dbReference type="Proteomes" id="UP000077255">
    <property type="component" value="Chromosome"/>
</dbReference>
<dbReference type="EMBL" id="CP014841">
    <property type="protein sequence ID" value="AND68397.1"/>
    <property type="molecule type" value="Genomic_DNA"/>
</dbReference>
<dbReference type="STRING" id="445710.ATSB10_09430"/>
<feature type="transmembrane region" description="Helical" evidence="1">
    <location>
        <begin position="55"/>
        <end position="82"/>
    </location>
</feature>
<name>A0A160MZI4_9GAMM</name>
<reference evidence="2 3" key="1">
    <citation type="submission" date="2016-02" db="EMBL/GenBank/DDBJ databases">
        <title>Complete genome sequencing and analysis of ATSB10, Dyella thiooxydans isolated from rhizosphere soil of sunflower (Helianthus annuus L.).</title>
        <authorList>
            <person name="Lee Y."/>
            <person name="Hwangbo K."/>
            <person name="Chung H."/>
            <person name="Yoo J."/>
            <person name="Kim K.Y."/>
            <person name="Sa T.M."/>
            <person name="Um Y."/>
            <person name="Madhaiyan M."/>
        </authorList>
    </citation>
    <scope>NUCLEOTIDE SEQUENCE [LARGE SCALE GENOMIC DNA]</scope>
    <source>
        <strain evidence="2 3">ATSB10</strain>
    </source>
</reference>
<evidence type="ECO:0008006" key="4">
    <source>
        <dbReference type="Google" id="ProtNLM"/>
    </source>
</evidence>
<proteinExistence type="predicted"/>
<protein>
    <recommendedName>
        <fullName evidence="4">ATP synthase subunit I</fullName>
    </recommendedName>
</protein>
<dbReference type="Pfam" id="PF12966">
    <property type="entry name" value="AtpR"/>
    <property type="match status" value="1"/>
</dbReference>
<keyword evidence="1" id="KW-1133">Transmembrane helix</keyword>
<dbReference type="KEGG" id="dtx:ATSB10_09430"/>